<proteinExistence type="predicted"/>
<keyword evidence="3" id="KW-1185">Reference proteome</keyword>
<dbReference type="InterPro" id="IPR036278">
    <property type="entry name" value="Sialidase_sf"/>
</dbReference>
<protein>
    <recommendedName>
        <fullName evidence="4">Exo-alpha-sialidase</fullName>
    </recommendedName>
</protein>
<accession>A0A1L6FAR8</accession>
<organism evidence="2 3">
    <name type="scientific">Thauera chlorobenzoica</name>
    <dbReference type="NCBI Taxonomy" id="96773"/>
    <lineage>
        <taxon>Bacteria</taxon>
        <taxon>Pseudomonadati</taxon>
        <taxon>Pseudomonadota</taxon>
        <taxon>Betaproteobacteria</taxon>
        <taxon>Rhodocyclales</taxon>
        <taxon>Zoogloeaceae</taxon>
        <taxon>Thauera</taxon>
    </lineage>
</organism>
<dbReference type="STRING" id="96773.Tchl_1158"/>
<dbReference type="RefSeq" id="WP_232311665.1">
    <property type="nucleotide sequence ID" value="NZ_CP018839.1"/>
</dbReference>
<feature type="chain" id="PRO_5013041101" description="Exo-alpha-sialidase" evidence="1">
    <location>
        <begin position="29"/>
        <end position="410"/>
    </location>
</feature>
<evidence type="ECO:0008006" key="4">
    <source>
        <dbReference type="Google" id="ProtNLM"/>
    </source>
</evidence>
<dbReference type="SUPFAM" id="SSF50939">
    <property type="entry name" value="Sialidases"/>
    <property type="match status" value="1"/>
</dbReference>
<evidence type="ECO:0000313" key="2">
    <source>
        <dbReference type="EMBL" id="APR04017.1"/>
    </source>
</evidence>
<name>A0A1L6FAR8_9RHOO</name>
<dbReference type="Gene3D" id="2.120.10.10">
    <property type="match status" value="1"/>
</dbReference>
<sequence>MMKRMLWSWGRRVCGAVLALGIVGAAAAHGGHVATDKPVMEKAVADKPAKAARPELGTSAAIAPDGSWYAVASRDGHVVLHRSTDAGQHWVEAAVVNRVPEAIAADGENRPQLAFAADGAVLVSWARRFEERFTGDVRFARAADGLHFDEPVTVHRDRSIVGHSFNAMRVMSDGQVVLAWIDGRDGAAARREGGDYRGSAIYAALSDDGGRSFRPEVKLVDHSCQCCRLALTEDVDGAPLLLWRHVFAPNERDHALARVDADGAAAPLVRATFDRWQIDACPHHGPALAVAADGSRHAVWFNQRAGAGRVFYGRLSAGAVEGQRAVGGPRAAHADIALAGVRLAIVWKEFDGERTRLFAELSDDGGRSFRSQELAATAGASDQPRLLRRGETLFAFWRTADEGMKGYALR</sequence>
<dbReference type="AlphaFoldDB" id="A0A1L6FAR8"/>
<dbReference type="KEGG" id="tcl:Tchl_1158"/>
<reference evidence="2 3" key="1">
    <citation type="submission" date="2016-12" db="EMBL/GenBank/DDBJ databases">
        <title>Complete genome sequence of Thauera chlorobenzoica, a Betaproteobacterium degrading haloaromatics anaerobically to CO2 and halides.</title>
        <authorList>
            <person name="Goris T."/>
            <person name="Mergelsberg M."/>
            <person name="Boll M."/>
        </authorList>
    </citation>
    <scope>NUCLEOTIDE SEQUENCE [LARGE SCALE GENOMIC DNA]</scope>
    <source>
        <strain evidence="2 3">3CB1</strain>
    </source>
</reference>
<evidence type="ECO:0000313" key="3">
    <source>
        <dbReference type="Proteomes" id="UP000185739"/>
    </source>
</evidence>
<evidence type="ECO:0000256" key="1">
    <source>
        <dbReference type="SAM" id="SignalP"/>
    </source>
</evidence>
<keyword evidence="1" id="KW-0732">Signal</keyword>
<gene>
    <name evidence="2" type="ORF">Tchl_1158</name>
</gene>
<dbReference type="Proteomes" id="UP000185739">
    <property type="component" value="Chromosome"/>
</dbReference>
<feature type="signal peptide" evidence="1">
    <location>
        <begin position="1"/>
        <end position="28"/>
    </location>
</feature>
<dbReference type="EMBL" id="CP018839">
    <property type="protein sequence ID" value="APR04017.1"/>
    <property type="molecule type" value="Genomic_DNA"/>
</dbReference>